<sequence length="66" mass="7700">MESQLMSGEPWERRLLEGLQLFYREANKYPSVPYGIDPYFYAKVGENIPFLGVSRPFDGDTQAHWT</sequence>
<evidence type="ECO:0000313" key="1">
    <source>
        <dbReference type="EMBL" id="KAE8392753.1"/>
    </source>
</evidence>
<name>A0A5N7CGW8_PETAA</name>
<organism evidence="1">
    <name type="scientific">Petromyces alliaceus</name>
    <name type="common">Aspergillus alliaceus</name>
    <dbReference type="NCBI Taxonomy" id="209559"/>
    <lineage>
        <taxon>Eukaryota</taxon>
        <taxon>Fungi</taxon>
        <taxon>Dikarya</taxon>
        <taxon>Ascomycota</taxon>
        <taxon>Pezizomycotina</taxon>
        <taxon>Eurotiomycetes</taxon>
        <taxon>Eurotiomycetidae</taxon>
        <taxon>Eurotiales</taxon>
        <taxon>Aspergillaceae</taxon>
        <taxon>Aspergillus</taxon>
        <taxon>Aspergillus subgen. Circumdati</taxon>
    </lineage>
</organism>
<accession>A0A5N7CGW8</accession>
<dbReference type="Proteomes" id="UP000326877">
    <property type="component" value="Unassembled WGS sequence"/>
</dbReference>
<reference evidence="1" key="1">
    <citation type="submission" date="2019-04" db="EMBL/GenBank/DDBJ databases">
        <title>Friends and foes A comparative genomics studyof 23 Aspergillus species from section Flavi.</title>
        <authorList>
            <consortium name="DOE Joint Genome Institute"/>
            <person name="Kjaerbolling I."/>
            <person name="Vesth T."/>
            <person name="Frisvad J.C."/>
            <person name="Nybo J.L."/>
            <person name="Theobald S."/>
            <person name="Kildgaard S."/>
            <person name="Isbrandt T."/>
            <person name="Kuo A."/>
            <person name="Sato A."/>
            <person name="Lyhne E.K."/>
            <person name="Kogle M.E."/>
            <person name="Wiebenga A."/>
            <person name="Kun R.S."/>
            <person name="Lubbers R.J."/>
            <person name="Makela M.R."/>
            <person name="Barry K."/>
            <person name="Chovatia M."/>
            <person name="Clum A."/>
            <person name="Daum C."/>
            <person name="Haridas S."/>
            <person name="He G."/>
            <person name="LaButti K."/>
            <person name="Lipzen A."/>
            <person name="Mondo S."/>
            <person name="Riley R."/>
            <person name="Salamov A."/>
            <person name="Simmons B.A."/>
            <person name="Magnuson J.K."/>
            <person name="Henrissat B."/>
            <person name="Mortensen U.H."/>
            <person name="Larsen T.O."/>
            <person name="Devries R.P."/>
            <person name="Grigoriev I.V."/>
            <person name="Machida M."/>
            <person name="Baker S.E."/>
            <person name="Andersen M.R."/>
        </authorList>
    </citation>
    <scope>NUCLEOTIDE SEQUENCE [LARGE SCALE GENOMIC DNA]</scope>
    <source>
        <strain evidence="1">IBT 14317</strain>
    </source>
</reference>
<gene>
    <name evidence="1" type="ORF">BDV23DRAFT_150358</name>
</gene>
<proteinExistence type="predicted"/>
<dbReference type="EMBL" id="ML735234">
    <property type="protein sequence ID" value="KAE8392753.1"/>
    <property type="molecule type" value="Genomic_DNA"/>
</dbReference>
<dbReference type="AlphaFoldDB" id="A0A5N7CGW8"/>
<protein>
    <submittedName>
        <fullName evidence="1">Uncharacterized protein</fullName>
    </submittedName>
</protein>